<dbReference type="Gene3D" id="3.40.50.300">
    <property type="entry name" value="P-loop containing nucleotide triphosphate hydrolases"/>
    <property type="match status" value="1"/>
</dbReference>
<dbReference type="eggNOG" id="COG1106">
    <property type="taxonomic scope" value="Bacteria"/>
</dbReference>
<name>L1MEI5_9CORY</name>
<dbReference type="STRING" id="1035195.HMPREF9997_01825"/>
<evidence type="ECO:0000313" key="2">
    <source>
        <dbReference type="EMBL" id="EKX89354.1"/>
    </source>
</evidence>
<dbReference type="InterPro" id="IPR003959">
    <property type="entry name" value="ATPase_AAA_core"/>
</dbReference>
<comment type="caution">
    <text evidence="2">The sequence shown here is derived from an EMBL/GenBank/DDBJ whole genome shotgun (WGS) entry which is preliminary data.</text>
</comment>
<dbReference type="Proteomes" id="UP000010445">
    <property type="component" value="Unassembled WGS sequence"/>
</dbReference>
<accession>L1MEI5</accession>
<dbReference type="EMBL" id="AMEM01000024">
    <property type="protein sequence ID" value="EKX89354.1"/>
    <property type="molecule type" value="Genomic_DNA"/>
</dbReference>
<dbReference type="GO" id="GO:0005524">
    <property type="term" value="F:ATP binding"/>
    <property type="evidence" value="ECO:0007669"/>
    <property type="project" value="InterPro"/>
</dbReference>
<keyword evidence="3" id="KW-1185">Reference proteome</keyword>
<dbReference type="SUPFAM" id="SSF52540">
    <property type="entry name" value="P-loop containing nucleoside triphosphate hydrolases"/>
    <property type="match status" value="1"/>
</dbReference>
<evidence type="ECO:0000313" key="3">
    <source>
        <dbReference type="Proteomes" id="UP000010445"/>
    </source>
</evidence>
<dbReference type="InterPro" id="IPR027417">
    <property type="entry name" value="P-loop_NTPase"/>
</dbReference>
<dbReference type="Pfam" id="PF13304">
    <property type="entry name" value="AAA_21"/>
    <property type="match status" value="1"/>
</dbReference>
<dbReference type="AlphaFoldDB" id="L1MEI5"/>
<dbReference type="RefSeq" id="WP_006064050.1">
    <property type="nucleotide sequence ID" value="NZ_KB290831.1"/>
</dbReference>
<dbReference type="PANTHER" id="PTHR40396:SF1">
    <property type="entry name" value="ATPASE AAA-TYPE CORE DOMAIN-CONTAINING PROTEIN"/>
    <property type="match status" value="1"/>
</dbReference>
<reference evidence="2 3" key="1">
    <citation type="submission" date="2012-05" db="EMBL/GenBank/DDBJ databases">
        <authorList>
            <person name="Weinstock G."/>
            <person name="Sodergren E."/>
            <person name="Lobos E.A."/>
            <person name="Fulton L."/>
            <person name="Fulton R."/>
            <person name="Courtney L."/>
            <person name="Fronick C."/>
            <person name="O'Laughlin M."/>
            <person name="Godfrey J."/>
            <person name="Wilson R.M."/>
            <person name="Miner T."/>
            <person name="Farmer C."/>
            <person name="Delehaunty K."/>
            <person name="Cordes M."/>
            <person name="Minx P."/>
            <person name="Tomlinson C."/>
            <person name="Chen J."/>
            <person name="Wollam A."/>
            <person name="Pepin K.H."/>
            <person name="Bhonagiri V."/>
            <person name="Zhang X."/>
            <person name="Suruliraj S."/>
            <person name="Warren W."/>
            <person name="Mitreva M."/>
            <person name="Mardis E.R."/>
            <person name="Wilson R.K."/>
        </authorList>
    </citation>
    <scope>NUCLEOTIDE SEQUENCE [LARGE SCALE GENOMIC DNA]</scope>
    <source>
        <strain evidence="2 3">F0235</strain>
    </source>
</reference>
<gene>
    <name evidence="2" type="ORF">HMPREF9997_01825</name>
</gene>
<proteinExistence type="predicted"/>
<dbReference type="PANTHER" id="PTHR40396">
    <property type="entry name" value="ATPASE-LIKE PROTEIN"/>
    <property type="match status" value="1"/>
</dbReference>
<dbReference type="PATRIC" id="fig|1035195.3.peg.1648"/>
<feature type="domain" description="ATPase AAA-type core" evidence="1">
    <location>
        <begin position="47"/>
        <end position="369"/>
    </location>
</feature>
<sequence length="441" mass="48989">MEPVLLSFTVRNFRSFADEVELSLASAALKTTVPRKGQTWIDATERVAAVYGPNAAGKTTLLDAMYALSTAVRTPGDRSIYQPSHSRHSDKPTTDYEVEFVAEEVLFRYSVSVASWGIARETLTSYPKSAPRVLFMREQDSPDAEMTFVKGKSLTGPTAEVKRITTGKMLFLATAHRYGHSALAPIARALVAGIGIEHISFRERHDEEVLKRVMMEMIAGSETQIDLVKALVKSADLGVERIEVREEKIPAKVQERVRRIMQALTDGDEGMPDDAVPQLRDAIVFVHRAEGGEEFELSVKQQSAGTIVWLTTAWHALDALRRGAVLLVDELDASLHPELVRYIVELFLNPQLNSRGAQLIFTTHDVSLLGNAPTRLLEPRNVWFVGKNDCGVAELYSLDDFDNRKGNNSERRYMAGQFGAVPDIDDSLLVTFIAEQDGSRK</sequence>
<evidence type="ECO:0000259" key="1">
    <source>
        <dbReference type="Pfam" id="PF13304"/>
    </source>
</evidence>
<dbReference type="HOGENOM" id="CLU_046693_0_0_11"/>
<dbReference type="GO" id="GO:0016887">
    <property type="term" value="F:ATP hydrolysis activity"/>
    <property type="evidence" value="ECO:0007669"/>
    <property type="project" value="InterPro"/>
</dbReference>
<protein>
    <recommendedName>
        <fullName evidence="1">ATPase AAA-type core domain-containing protein</fullName>
    </recommendedName>
</protein>
<dbReference type="OrthoDB" id="9809324at2"/>
<organism evidence="2 3">
    <name type="scientific">Corynebacterium durum F0235</name>
    <dbReference type="NCBI Taxonomy" id="1035195"/>
    <lineage>
        <taxon>Bacteria</taxon>
        <taxon>Bacillati</taxon>
        <taxon>Actinomycetota</taxon>
        <taxon>Actinomycetes</taxon>
        <taxon>Mycobacteriales</taxon>
        <taxon>Corynebacteriaceae</taxon>
        <taxon>Corynebacterium</taxon>
    </lineage>
</organism>